<evidence type="ECO:0000256" key="3">
    <source>
        <dbReference type="RuleBase" id="RU003694"/>
    </source>
</evidence>
<dbReference type="SUPFAM" id="SSF53901">
    <property type="entry name" value="Thiolase-like"/>
    <property type="match status" value="1"/>
</dbReference>
<dbReference type="CDD" id="cd00834">
    <property type="entry name" value="KAS_I_II"/>
    <property type="match status" value="1"/>
</dbReference>
<dbReference type="InterPro" id="IPR016039">
    <property type="entry name" value="Thiolase-like"/>
</dbReference>
<evidence type="ECO:0000313" key="5">
    <source>
        <dbReference type="EMBL" id="MBD8000887.1"/>
    </source>
</evidence>
<dbReference type="Pfam" id="PF02801">
    <property type="entry name" value="Ketoacyl-synt_C"/>
    <property type="match status" value="1"/>
</dbReference>
<dbReference type="SMART" id="SM00825">
    <property type="entry name" value="PKS_KS"/>
    <property type="match status" value="1"/>
</dbReference>
<dbReference type="EMBL" id="JACSPQ010000001">
    <property type="protein sequence ID" value="MBD8000887.1"/>
    <property type="molecule type" value="Genomic_DNA"/>
</dbReference>
<dbReference type="InterPro" id="IPR018201">
    <property type="entry name" value="Ketoacyl_synth_AS"/>
</dbReference>
<dbReference type="Proteomes" id="UP000616346">
    <property type="component" value="Unassembled WGS sequence"/>
</dbReference>
<evidence type="ECO:0000256" key="2">
    <source>
        <dbReference type="ARBA" id="ARBA00022679"/>
    </source>
</evidence>
<keyword evidence="6" id="KW-1185">Reference proteome</keyword>
<keyword evidence="2 3" id="KW-0808">Transferase</keyword>
<accession>A0ABR8V7Z2</accession>
<evidence type="ECO:0000259" key="4">
    <source>
        <dbReference type="PROSITE" id="PS52004"/>
    </source>
</evidence>
<comment type="caution">
    <text evidence="5">The sequence shown here is derived from an EMBL/GenBank/DDBJ whole genome shotgun (WGS) entry which is preliminary data.</text>
</comment>
<dbReference type="Gene3D" id="3.40.47.10">
    <property type="match status" value="1"/>
</dbReference>
<dbReference type="InterPro" id="IPR000794">
    <property type="entry name" value="Beta-ketoacyl_synthase"/>
</dbReference>
<dbReference type="InterPro" id="IPR014031">
    <property type="entry name" value="Ketoacyl_synth_C"/>
</dbReference>
<proteinExistence type="inferred from homology"/>
<dbReference type="PANTHER" id="PTHR11712">
    <property type="entry name" value="POLYKETIDE SYNTHASE-RELATED"/>
    <property type="match status" value="1"/>
</dbReference>
<dbReference type="PROSITE" id="PS52004">
    <property type="entry name" value="KS3_2"/>
    <property type="match status" value="1"/>
</dbReference>
<organism evidence="5 6">
    <name type="scientific">Phocaeicola faecium</name>
    <dbReference type="NCBI Taxonomy" id="2762213"/>
    <lineage>
        <taxon>Bacteria</taxon>
        <taxon>Pseudomonadati</taxon>
        <taxon>Bacteroidota</taxon>
        <taxon>Bacteroidia</taxon>
        <taxon>Bacteroidales</taxon>
        <taxon>Bacteroidaceae</taxon>
        <taxon>Phocaeicola</taxon>
    </lineage>
</organism>
<dbReference type="InterPro" id="IPR014030">
    <property type="entry name" value="Ketoacyl_synth_N"/>
</dbReference>
<feature type="domain" description="Ketosynthase family 3 (KS3)" evidence="4">
    <location>
        <begin position="1"/>
        <end position="390"/>
    </location>
</feature>
<gene>
    <name evidence="5" type="ORF">H9626_01410</name>
</gene>
<dbReference type="Pfam" id="PF00109">
    <property type="entry name" value="ketoacyl-synt"/>
    <property type="match status" value="1"/>
</dbReference>
<evidence type="ECO:0000256" key="1">
    <source>
        <dbReference type="ARBA" id="ARBA00008467"/>
    </source>
</evidence>
<reference evidence="5 6" key="1">
    <citation type="submission" date="2020-08" db="EMBL/GenBank/DDBJ databases">
        <title>A Genomic Blueprint of the Chicken Gut Microbiome.</title>
        <authorList>
            <person name="Gilroy R."/>
            <person name="Ravi A."/>
            <person name="Getino M."/>
            <person name="Pursley I."/>
            <person name="Horton D.L."/>
            <person name="Alikhan N.-F."/>
            <person name="Baker D."/>
            <person name="Gharbi K."/>
            <person name="Hall N."/>
            <person name="Watson M."/>
            <person name="Adriaenssens E.M."/>
            <person name="Foster-Nyarko E."/>
            <person name="Jarju S."/>
            <person name="Secka A."/>
            <person name="Antonio M."/>
            <person name="Oren A."/>
            <person name="Chaudhuri R."/>
            <person name="La Ragione R.M."/>
            <person name="Hildebrand F."/>
            <person name="Pallen M.J."/>
        </authorList>
    </citation>
    <scope>NUCLEOTIDE SEQUENCE [LARGE SCALE GENOMIC DNA]</scope>
    <source>
        <strain evidence="5 6">Sa1YUN3</strain>
    </source>
</reference>
<dbReference type="RefSeq" id="WP_122296062.1">
    <property type="nucleotide sequence ID" value="NZ_JACSPQ010000001.1"/>
</dbReference>
<dbReference type="PANTHER" id="PTHR11712:SF336">
    <property type="entry name" value="3-OXOACYL-[ACYL-CARRIER-PROTEIN] SYNTHASE, MITOCHONDRIAL"/>
    <property type="match status" value="1"/>
</dbReference>
<evidence type="ECO:0000313" key="6">
    <source>
        <dbReference type="Proteomes" id="UP000616346"/>
    </source>
</evidence>
<dbReference type="PROSITE" id="PS00606">
    <property type="entry name" value="KS3_1"/>
    <property type="match status" value="1"/>
</dbReference>
<protein>
    <submittedName>
        <fullName evidence="5">Beta-ketoacyl-[acyl-carrier-protein] synthase family protein</fullName>
    </submittedName>
</protein>
<name>A0ABR8V7Z2_9BACT</name>
<dbReference type="InterPro" id="IPR020841">
    <property type="entry name" value="PKS_Beta-ketoAc_synthase_dom"/>
</dbReference>
<comment type="similarity">
    <text evidence="1 3">Belongs to the thiolase-like superfamily. Beta-ketoacyl-ACP synthases family.</text>
</comment>
<sequence>MSIVVSGLGVVSSLGIGVEENLTHLYSGQSGISLCPEILITNNNLPVGEIRYSNEQIKEKLGIPASKVISRTALLGMLAVKEAIIDSQIDVSSNKTGLISSTSVGGMDLTEIFFKDYIKDNTKGDIRQVLMHDCAASTKAICNYCNINGYSTTISTACSSSANAIIKGYNLLKHGVLDAVIVGGCDALSAFTLNGFKSLMILDKELCKPFDERRAGLNLGEGAGYIVLQREEDCNKKYCRLSGFANTNDAFHQTASSENGEGAYLAMNKALSMAGLYPESIDYINAHGTGTPNNDLTESIAISRIFNQNMPLICSTKSYTGHTLAASGGIEAVFSILSIKEGFVPESLNFAVPMHNGVIPNTTLHRQEINTVLSNSFGFGGNCSTLIFSKQ</sequence>